<dbReference type="GO" id="GO:0033818">
    <property type="term" value="F:beta-ketoacyl-acyl-carrier-protein synthase III activity"/>
    <property type="evidence" value="ECO:0007669"/>
    <property type="project" value="UniProtKB-EC"/>
</dbReference>
<dbReference type="GO" id="GO:0004315">
    <property type="term" value="F:3-oxoacyl-[acyl-carrier-protein] synthase activity"/>
    <property type="evidence" value="ECO:0007669"/>
    <property type="project" value="InterPro"/>
</dbReference>
<dbReference type="AlphaFoldDB" id="W7ISU5"/>
<dbReference type="SUPFAM" id="SSF53901">
    <property type="entry name" value="Thiolase-like"/>
    <property type="match status" value="1"/>
</dbReference>
<sequence length="327" mass="33468">MATTSAPGVGLLGCGAHLPDEVLDNETVAAAAGVEPGWIERKTGVLARRRAAQEDASSDLAARAAREALRDSGVPADRLSLVVVATSTPDSPQPPTASLVQHLIGATGAAAFDVNAVCSGFVFALETARAMLRPGGYALVVGVDIYTRIVDPSDRRTAALFGDGAGAVVLGPVEPGRGVLATGLTSRGDLHGMIGVPAGGSRIPPSKDSLLAGEHWFTMDGRGVREFVAAELPAAVAGFLAEHGVPGEAVDHFVPHQANLRMLDEVFPTLGLPNARSHHTVAEYGNTGAASVPITLAAARDSFRPGETVLLAAFGGGMAIGLSLLRW</sequence>
<reference evidence="5 6" key="1">
    <citation type="journal article" date="2014" name="Genome Announc.">
        <title>Draft Genome Sequence of the Antitrypanosomally Active Sponge-Associated Bacterium Actinokineospora sp. Strain EG49.</title>
        <authorList>
            <person name="Harjes J."/>
            <person name="Ryu T."/>
            <person name="Abdelmohsen U.R."/>
            <person name="Moitinho-Silva L."/>
            <person name="Horn H."/>
            <person name="Ravasi T."/>
            <person name="Hentschel U."/>
        </authorList>
    </citation>
    <scope>NUCLEOTIDE SEQUENCE [LARGE SCALE GENOMIC DNA]</scope>
    <source>
        <strain evidence="5 6">EG49</strain>
    </source>
</reference>
<dbReference type="GO" id="GO:0044550">
    <property type="term" value="P:secondary metabolite biosynthetic process"/>
    <property type="evidence" value="ECO:0007669"/>
    <property type="project" value="TreeGrafter"/>
</dbReference>
<dbReference type="Proteomes" id="UP000019277">
    <property type="component" value="Unassembled WGS sequence"/>
</dbReference>
<evidence type="ECO:0000256" key="2">
    <source>
        <dbReference type="ARBA" id="ARBA00023315"/>
    </source>
</evidence>
<evidence type="ECO:0000313" key="5">
    <source>
        <dbReference type="EMBL" id="EWC64005.1"/>
    </source>
</evidence>
<comment type="caution">
    <text evidence="5">The sequence shown here is derived from an EMBL/GenBank/DDBJ whole genome shotgun (WGS) entry which is preliminary data.</text>
</comment>
<keyword evidence="6" id="KW-1185">Reference proteome</keyword>
<keyword evidence="2 5" id="KW-0012">Acyltransferase</keyword>
<dbReference type="EMBL" id="AYXG01000027">
    <property type="protein sequence ID" value="EWC64005.1"/>
    <property type="molecule type" value="Genomic_DNA"/>
</dbReference>
<dbReference type="OrthoDB" id="9815506at2"/>
<feature type="domain" description="Beta-ketoacyl-[acyl-carrier-protein] synthase III N-terminal" evidence="4">
    <location>
        <begin position="112"/>
        <end position="188"/>
    </location>
</feature>
<dbReference type="NCBIfam" id="NF006829">
    <property type="entry name" value="PRK09352.1"/>
    <property type="match status" value="1"/>
</dbReference>
<dbReference type="PANTHER" id="PTHR34069">
    <property type="entry name" value="3-OXOACYL-[ACYL-CARRIER-PROTEIN] SYNTHASE 3"/>
    <property type="match status" value="1"/>
</dbReference>
<dbReference type="STRING" id="909613.UO65_0716"/>
<dbReference type="PANTHER" id="PTHR34069:SF2">
    <property type="entry name" value="BETA-KETOACYL-[ACYL-CARRIER-PROTEIN] SYNTHASE III"/>
    <property type="match status" value="1"/>
</dbReference>
<dbReference type="InterPro" id="IPR016039">
    <property type="entry name" value="Thiolase-like"/>
</dbReference>
<dbReference type="CDD" id="cd00830">
    <property type="entry name" value="KAS_III"/>
    <property type="match status" value="1"/>
</dbReference>
<gene>
    <name evidence="5" type="ORF">UO65_0716</name>
</gene>
<dbReference type="InterPro" id="IPR013747">
    <property type="entry name" value="ACP_syn_III_C"/>
</dbReference>
<dbReference type="eggNOG" id="COG0332">
    <property type="taxonomic scope" value="Bacteria"/>
</dbReference>
<dbReference type="Gene3D" id="3.40.47.10">
    <property type="match status" value="1"/>
</dbReference>
<keyword evidence="1 5" id="KW-0808">Transferase</keyword>
<evidence type="ECO:0000259" key="3">
    <source>
        <dbReference type="Pfam" id="PF08541"/>
    </source>
</evidence>
<name>W7ISU5_9PSEU</name>
<dbReference type="Pfam" id="PF08545">
    <property type="entry name" value="ACP_syn_III"/>
    <property type="match status" value="1"/>
</dbReference>
<proteinExistence type="predicted"/>
<evidence type="ECO:0000256" key="1">
    <source>
        <dbReference type="ARBA" id="ARBA00022679"/>
    </source>
</evidence>
<evidence type="ECO:0000313" key="6">
    <source>
        <dbReference type="Proteomes" id="UP000019277"/>
    </source>
</evidence>
<organism evidence="5 6">
    <name type="scientific">Actinokineospora spheciospongiae</name>
    <dbReference type="NCBI Taxonomy" id="909613"/>
    <lineage>
        <taxon>Bacteria</taxon>
        <taxon>Bacillati</taxon>
        <taxon>Actinomycetota</taxon>
        <taxon>Actinomycetes</taxon>
        <taxon>Pseudonocardiales</taxon>
        <taxon>Pseudonocardiaceae</taxon>
        <taxon>Actinokineospora</taxon>
    </lineage>
</organism>
<accession>W7ISU5</accession>
<dbReference type="GO" id="GO:0006633">
    <property type="term" value="P:fatty acid biosynthetic process"/>
    <property type="evidence" value="ECO:0007669"/>
    <property type="project" value="InterPro"/>
</dbReference>
<evidence type="ECO:0000259" key="4">
    <source>
        <dbReference type="Pfam" id="PF08545"/>
    </source>
</evidence>
<dbReference type="RefSeq" id="WP_035278640.1">
    <property type="nucleotide sequence ID" value="NZ_AYXG01000027.1"/>
</dbReference>
<dbReference type="EC" id="2.3.1.180" evidence="5"/>
<dbReference type="Pfam" id="PF08541">
    <property type="entry name" value="ACP_syn_III_C"/>
    <property type="match status" value="1"/>
</dbReference>
<feature type="domain" description="Beta-ketoacyl-[acyl-carrier-protein] synthase III C-terminal" evidence="3">
    <location>
        <begin position="240"/>
        <end position="327"/>
    </location>
</feature>
<protein>
    <submittedName>
        <fullName evidence="5">3-oxoacyl-[acyl-carrier-protein] synthase, KASIII</fullName>
        <ecNumber evidence="5">2.3.1.180</ecNumber>
    </submittedName>
</protein>
<dbReference type="PATRIC" id="fig|909613.9.peg.734"/>
<dbReference type="InterPro" id="IPR013751">
    <property type="entry name" value="ACP_syn_III_N"/>
</dbReference>